<evidence type="ECO:0000256" key="4">
    <source>
        <dbReference type="ARBA" id="ARBA00022989"/>
    </source>
</evidence>
<keyword evidence="8" id="KW-0407">Ion channel</keyword>
<evidence type="ECO:0000259" key="12">
    <source>
        <dbReference type="PROSITE" id="PS50042"/>
    </source>
</evidence>
<feature type="chain" id="PRO_5035455364" description="Cyclic nucleotide-binding domain-containing protein" evidence="11">
    <location>
        <begin position="17"/>
        <end position="2664"/>
    </location>
</feature>
<evidence type="ECO:0000256" key="9">
    <source>
        <dbReference type="SAM" id="MobiDB-lite"/>
    </source>
</evidence>
<keyword evidence="4 10" id="KW-1133">Transmembrane helix</keyword>
<feature type="domain" description="Cyclic nucleotide-binding" evidence="12">
    <location>
        <begin position="1426"/>
        <end position="1526"/>
    </location>
</feature>
<feature type="transmembrane region" description="Helical" evidence="10">
    <location>
        <begin position="815"/>
        <end position="835"/>
    </location>
</feature>
<evidence type="ECO:0000256" key="8">
    <source>
        <dbReference type="ARBA" id="ARBA00023303"/>
    </source>
</evidence>
<accession>A0A8K1C844</accession>
<evidence type="ECO:0000313" key="14">
    <source>
        <dbReference type="Proteomes" id="UP000794436"/>
    </source>
</evidence>
<feature type="transmembrane region" description="Helical" evidence="10">
    <location>
        <begin position="1323"/>
        <end position="1341"/>
    </location>
</feature>
<keyword evidence="14" id="KW-1185">Reference proteome</keyword>
<feature type="transmembrane region" description="Helical" evidence="10">
    <location>
        <begin position="557"/>
        <end position="574"/>
    </location>
</feature>
<name>A0A8K1C844_PYTOL</name>
<keyword evidence="7" id="KW-1071">Ligand-gated ion channel</keyword>
<dbReference type="OrthoDB" id="2021138at2759"/>
<keyword evidence="11" id="KW-0732">Signal</keyword>
<dbReference type="SUPFAM" id="SSF81324">
    <property type="entry name" value="Voltage-gated potassium channels"/>
    <property type="match status" value="4"/>
</dbReference>
<feature type="region of interest" description="Disordered" evidence="9">
    <location>
        <begin position="1740"/>
        <end position="1785"/>
    </location>
</feature>
<feature type="transmembrane region" description="Helical" evidence="10">
    <location>
        <begin position="781"/>
        <end position="803"/>
    </location>
</feature>
<dbReference type="PANTHER" id="PTHR45638:SF11">
    <property type="entry name" value="CYCLIC NUCLEOTIDE-GATED CATION CHANNEL SUBUNIT A"/>
    <property type="match status" value="1"/>
</dbReference>
<feature type="transmembrane region" description="Helical" evidence="10">
    <location>
        <begin position="284"/>
        <end position="308"/>
    </location>
</feature>
<evidence type="ECO:0000313" key="13">
    <source>
        <dbReference type="EMBL" id="TMW58327.1"/>
    </source>
</evidence>
<dbReference type="InterPro" id="IPR014710">
    <property type="entry name" value="RmlC-like_jellyroll"/>
</dbReference>
<dbReference type="PANTHER" id="PTHR45638">
    <property type="entry name" value="CYCLIC NUCLEOTIDE-GATED CATION CHANNEL SUBUNIT A"/>
    <property type="match status" value="1"/>
</dbReference>
<feature type="compositionally biased region" description="Basic and acidic residues" evidence="9">
    <location>
        <begin position="2653"/>
        <end position="2664"/>
    </location>
</feature>
<evidence type="ECO:0000256" key="6">
    <source>
        <dbReference type="ARBA" id="ARBA00023136"/>
    </source>
</evidence>
<feature type="region of interest" description="Disordered" evidence="9">
    <location>
        <begin position="2592"/>
        <end position="2664"/>
    </location>
</feature>
<dbReference type="SMART" id="SM00100">
    <property type="entry name" value="cNMP"/>
    <property type="match status" value="4"/>
</dbReference>
<evidence type="ECO:0000256" key="5">
    <source>
        <dbReference type="ARBA" id="ARBA00023065"/>
    </source>
</evidence>
<keyword evidence="2" id="KW-0813">Transport</keyword>
<comment type="subcellular location">
    <subcellularLocation>
        <location evidence="1">Membrane</location>
        <topology evidence="1">Multi-pass membrane protein</topology>
    </subcellularLocation>
</comment>
<reference evidence="13" key="1">
    <citation type="submission" date="2019-03" db="EMBL/GenBank/DDBJ databases">
        <title>Long read genome sequence of the mycoparasitic Pythium oligandrum ATCC 38472 isolated from sugarbeet rhizosphere.</title>
        <authorList>
            <person name="Gaulin E."/>
        </authorList>
    </citation>
    <scope>NUCLEOTIDE SEQUENCE</scope>
    <source>
        <strain evidence="13">ATCC 38472_TT</strain>
    </source>
</reference>
<feature type="transmembrane region" description="Helical" evidence="10">
    <location>
        <begin position="594"/>
        <end position="612"/>
    </location>
</feature>
<dbReference type="InterPro" id="IPR000595">
    <property type="entry name" value="cNMP-bd_dom"/>
</dbReference>
<comment type="caution">
    <text evidence="13">The sequence shown here is derived from an EMBL/GenBank/DDBJ whole genome shotgun (WGS) entry which is preliminary data.</text>
</comment>
<dbReference type="Pfam" id="PF00027">
    <property type="entry name" value="cNMP_binding"/>
    <property type="match status" value="4"/>
</dbReference>
<dbReference type="GO" id="GO:0044877">
    <property type="term" value="F:protein-containing complex binding"/>
    <property type="evidence" value="ECO:0007669"/>
    <property type="project" value="TreeGrafter"/>
</dbReference>
<evidence type="ECO:0000256" key="10">
    <source>
        <dbReference type="SAM" id="Phobius"/>
    </source>
</evidence>
<keyword evidence="3 10" id="KW-0812">Transmembrane</keyword>
<proteinExistence type="predicted"/>
<dbReference type="InterPro" id="IPR018490">
    <property type="entry name" value="cNMP-bd_dom_sf"/>
</dbReference>
<feature type="compositionally biased region" description="Low complexity" evidence="9">
    <location>
        <begin position="1740"/>
        <end position="1749"/>
    </location>
</feature>
<feature type="domain" description="Cyclic nucleotide-binding" evidence="12">
    <location>
        <begin position="2379"/>
        <end position="2493"/>
    </location>
</feature>
<feature type="compositionally biased region" description="Polar residues" evidence="9">
    <location>
        <begin position="1770"/>
        <end position="1781"/>
    </location>
</feature>
<dbReference type="PROSITE" id="PS50042">
    <property type="entry name" value="CNMP_BINDING_3"/>
    <property type="match status" value="4"/>
</dbReference>
<evidence type="ECO:0000256" key="1">
    <source>
        <dbReference type="ARBA" id="ARBA00004141"/>
    </source>
</evidence>
<dbReference type="GO" id="GO:0016020">
    <property type="term" value="C:membrane"/>
    <property type="evidence" value="ECO:0007669"/>
    <property type="project" value="UniProtKB-SubCell"/>
</dbReference>
<dbReference type="SUPFAM" id="SSF51206">
    <property type="entry name" value="cAMP-binding domain-like"/>
    <property type="match status" value="4"/>
</dbReference>
<keyword evidence="5" id="KW-0406">Ion transport</keyword>
<dbReference type="Gene3D" id="1.10.287.70">
    <property type="match status" value="4"/>
</dbReference>
<dbReference type="InterPro" id="IPR003938">
    <property type="entry name" value="K_chnl_volt-dep_EAG/ELK/ERG"/>
</dbReference>
<dbReference type="CDD" id="cd00038">
    <property type="entry name" value="CAP_ED"/>
    <property type="match status" value="4"/>
</dbReference>
<dbReference type="GO" id="GO:0005249">
    <property type="term" value="F:voltage-gated potassium channel activity"/>
    <property type="evidence" value="ECO:0007669"/>
    <property type="project" value="InterPro"/>
</dbReference>
<evidence type="ECO:0000256" key="2">
    <source>
        <dbReference type="ARBA" id="ARBA00022448"/>
    </source>
</evidence>
<dbReference type="EMBL" id="SPLM01000112">
    <property type="protein sequence ID" value="TMW58327.1"/>
    <property type="molecule type" value="Genomic_DNA"/>
</dbReference>
<feature type="transmembrane region" description="Helical" evidence="10">
    <location>
        <begin position="701"/>
        <end position="723"/>
    </location>
</feature>
<feature type="domain" description="Cyclic nucleotide-binding" evidence="12">
    <location>
        <begin position="918"/>
        <end position="1035"/>
    </location>
</feature>
<dbReference type="InterPro" id="IPR050866">
    <property type="entry name" value="CNG_cation_channel"/>
</dbReference>
<evidence type="ECO:0000256" key="3">
    <source>
        <dbReference type="ARBA" id="ARBA00022692"/>
    </source>
</evidence>
<dbReference type="Gene3D" id="2.60.120.10">
    <property type="entry name" value="Jelly Rolls"/>
    <property type="match status" value="4"/>
</dbReference>
<feature type="domain" description="Cyclic nucleotide-binding" evidence="12">
    <location>
        <begin position="423"/>
        <end position="485"/>
    </location>
</feature>
<feature type="transmembrane region" description="Helical" evidence="10">
    <location>
        <begin position="1246"/>
        <end position="1264"/>
    </location>
</feature>
<sequence>MCALLYVLISIPFRIGFLYDPHVAHRVSPWKPDLTILTVMDVVTDAIGIYEFTEFYRAWKDAFAHLSESVSFELGRKLSKKANHRTKAPKISTRNRQGSNLGLTNNQAQWTLASIAPTASASAQVTSRRQKAIEISMEVIALIPTEIVVFAARRYNLLHVIRVTKLCRLFRISDYLDKLRRVYSERMWMQRLSFTGISVLLRNIALAAACCHYFACGYMLIAHQSCGINLDMCDVEIESSWVIRDALVGGSVVRKYARALYWASRTTVVLGYDDVTPVSDAETVYVVIVEVVAAVISTSILATFLFIFRNRNSRLAAFNSHVDNAREYMKSQNMPREIRRQVMSYFTYAWNTHHSLNSEEVLQSLPKHLQSKVVYTLKASRIKQVCFLMKESTEFINLLALALVHRVYIPEDSIIEPKINAKMFFVVRGTVTLSAFDGSHPKECQTGDFFADCCLLFPEKYEEKAIAKTFCELYVLEKSKFDEAIHHFYRGNEQATKERMVDTFEKYSSQLRKTKKLLGLRGGETEASSLGAGTSYLSKLGVTWRYAGSSFRIKWDLFRLLAIIYVAFEVPYYIMFISNHDAQKHFLVTQDMSGRYVVSLLIEAFFVVDLTLRSRVFGYVDPIVGLNVIDPSMVFMAYKANGFYTDLISAFPIALVMESLQGRIEDLSWMFRLLRLLRLRYVGDLLQDITEYYGISSKVQLILSLLMGVSLTLHMIACIWFEMSWLPLSWDDPQQGTALLGITRRNCLRMATNYQNCSWVRYDCYGHIGVSFPFEDTVSPYITSFAYIRSVYWAVVALTGVGYGDIVAFSTSESFFAAFWIFIGGIINFGIVGAMSSTLSSLMATEHHHVEKLNTLNHVMEHLGISEHLRGEIRRFYHHQFKNRKKVYESELLSNLPDQLCYRISSLLHAESTKQVTLFDSASHEFLEEVTGKFRHRTYQNGETLYIEGDICKEFLVITHGKINVFYQSKVIPIGGLHDGDCYGVNEFLLRQSHAVTLVAASPVSTSVMTREHFDIISRKYDEEMKDIRDEAFESWVDDKERLRRIARNFERLKLKPHVLSTTSMFYVRELFLLKRTEGKKQHNSSDAEAIQVKVTSIWNFVLTFWNTFNAFSIIFRICFHSHLYYSDLGFRSIVLVDLLCDAFFAMDIYLNLYYFDCEEVGLDNLLTRTQRNARYRRSALFKWHLAASAPIYYMNQHSMFVTSICRLPRLLRCTSLWAYIDEVIIHVQQAFPSQNVSSYLSPLKLLFFLLLGSHYAACIFFWISEVECERHPDYCWIEHDHLIHEYHHSIYSLYIRAFYWALTTLALVGSREIVPRNTRGTFWATFTCLGCSFVMGYILGELSELILDMDKEAKHHKSRIDSFEHFAKEHSLPENLRERVTLFFKIQFEHNQGKDLDEAVHDLSANLRLKLMHEIYGSAISLLPIRRFLSNAQVNNLALRLRTELFIPGDDIVVEDTFGSRLCIMRKGLGAVFWSESVTNVAVLMDGCLFGEVAFFLPNQRRIATVKATTSCEVVHIAKHAWNELWNNATTDTSDNHVQKYAMHAILDWVKCRVQCYQENTLTIAKRSNRHLLERRIKENLKSMMAPAKMMRTKVEKGRSFLTPQAIVLEKKAKYLLSQVDKYMAKRGELADQISKAAVQSRRSLNHDIMGLGQAVSGRFRSVRGHASPTKKSKKTLKTLDRNVGQFFAEVNPVNKHVTSHLDDHHLYLLEKECWHRYRYLTCLQRNVCDMMDTLLPQQTQPQTRLPPEASSRSSNTPRQPRGRRGSVLTRQSNRGSAMQLTRAHSFRTDDDPLVMRHERLKHLVGSRNHEGSPQKLFTTIPPPSLRKIARDSSGRFILGAATTAQPPDKESPDPHSPQREKILRRMRRCHSLPHFDRRYFEKIKHDDDQVQRAKRSAISGIESTLLGNMGINFDILQRCRRPKFSALYRIYRSYTQLHGGSASSGSSHGSALSIASFGRSHPTLQTRRSLVGSILLRRSTVGGGDNAIRWQKAMERRAPVTGSADLTAAAFHIFIKRLHKSWEFLMLFIALYHAVTAPLKIAFVHDLQELTGLSAWSGLEYVMDFLCLADVIGRLRRSSTLQHSIKTHKASTLASLPPTYEGFHADVIALFPMEIFVFAVHSYSDRLLYLDKWRYMCFFRLNKIVFSHRLQDLSESVFQYMVYDLKLPVIESSLYFLRSLAKYVLMAHWIACIWYGVSEKAYQVYSTSWLSTPGMLVFNNYHASSAATSAHGGAVDLHVISLERKYMRSFHFAMGSISTLFYGDVVSMNLIELLVEIMVILWSIYIYGALVGAHGEVLETHSRKKAMFEQNLSELQHYLLNNDVPKVLKKHIKQYYASIWRRRNGEEELAAIAGISRTLQEDVVYATLHRFAWKVSVFHSLDVHFLRALLVKLQYVICAEDEEVVIRGDVDRSMYFIAQGRILVKHDKSEITKEKGDFFGELALLYGIPRDETCIALSLAELYRLDHEPYEELLLDFPEYRFRNKHEWTTVEPPPSVLASLMQTMTLNGGGGSTSSVRLGDELADAAMGAAMTPSALLDEEIPRSFIFKSVLRLLSLFTHIDSLEAKEIIYRARAGARLHLKRLASIETSRPAHDSTAQLDPFVASSPRSPVPEKSTNEYNDIKESATLPGMAEDGKDTGKNGNAARAALFKREWTRSKLQT</sequence>
<dbReference type="Proteomes" id="UP000794436">
    <property type="component" value="Unassembled WGS sequence"/>
</dbReference>
<gene>
    <name evidence="13" type="ORF">Poli38472_011915</name>
</gene>
<feature type="signal peptide" evidence="11">
    <location>
        <begin position="1"/>
        <end position="16"/>
    </location>
</feature>
<dbReference type="Pfam" id="PF00520">
    <property type="entry name" value="Ion_trans"/>
    <property type="match status" value="3"/>
</dbReference>
<dbReference type="GO" id="GO:0005221">
    <property type="term" value="F:intracellularly cyclic nucleotide-activated monoatomic cation channel activity"/>
    <property type="evidence" value="ECO:0007669"/>
    <property type="project" value="InterPro"/>
</dbReference>
<feature type="transmembrane region" description="Helical" evidence="10">
    <location>
        <begin position="1294"/>
        <end position="1311"/>
    </location>
</feature>
<evidence type="ECO:0000256" key="11">
    <source>
        <dbReference type="SAM" id="SignalP"/>
    </source>
</evidence>
<protein>
    <recommendedName>
        <fullName evidence="12">Cyclic nucleotide-binding domain-containing protein</fullName>
    </recommendedName>
</protein>
<organism evidence="13 14">
    <name type="scientific">Pythium oligandrum</name>
    <name type="common">Mycoparasitic fungus</name>
    <dbReference type="NCBI Taxonomy" id="41045"/>
    <lineage>
        <taxon>Eukaryota</taxon>
        <taxon>Sar</taxon>
        <taxon>Stramenopiles</taxon>
        <taxon>Oomycota</taxon>
        <taxon>Peronosporomycetes</taxon>
        <taxon>Pythiales</taxon>
        <taxon>Pythiaceae</taxon>
        <taxon>Pythium</taxon>
    </lineage>
</organism>
<dbReference type="InterPro" id="IPR005821">
    <property type="entry name" value="Ion_trans_dom"/>
</dbReference>
<dbReference type="Gene3D" id="1.10.287.630">
    <property type="entry name" value="Helix hairpin bin"/>
    <property type="match status" value="4"/>
</dbReference>
<keyword evidence="6 10" id="KW-0472">Membrane</keyword>
<evidence type="ECO:0000256" key="7">
    <source>
        <dbReference type="ARBA" id="ARBA00023286"/>
    </source>
</evidence>
<feature type="transmembrane region" description="Helical" evidence="10">
    <location>
        <begin position="199"/>
        <end position="221"/>
    </location>
</feature>
<feature type="transmembrane region" description="Helical" evidence="10">
    <location>
        <begin position="1131"/>
        <end position="1156"/>
    </location>
</feature>
<dbReference type="PRINTS" id="PR01463">
    <property type="entry name" value="EAGCHANLFMLY"/>
</dbReference>
<feature type="transmembrane region" description="Helical" evidence="10">
    <location>
        <begin position="1098"/>
        <end position="1119"/>
    </location>
</feature>